<dbReference type="EMBL" id="CP053716">
    <property type="protein sequence ID" value="QKF07771.1"/>
    <property type="molecule type" value="Genomic_DNA"/>
</dbReference>
<evidence type="ECO:0000313" key="1">
    <source>
        <dbReference type="EMBL" id="QKF07771.1"/>
    </source>
</evidence>
<proteinExistence type="predicted"/>
<keyword evidence="2" id="KW-1185">Reference proteome</keyword>
<reference evidence="2" key="1">
    <citation type="submission" date="2020-05" db="EMBL/GenBank/DDBJ databases">
        <title>Novel species in genus Nocardioides.</title>
        <authorList>
            <person name="Zhang G."/>
        </authorList>
    </citation>
    <scope>NUCLEOTIDE SEQUENCE [LARGE SCALE GENOMIC DNA]</scope>
    <source>
        <strain evidence="2">zg-1050</strain>
    </source>
</reference>
<dbReference type="KEGG" id="bwa:HLV38_06365"/>
<protein>
    <submittedName>
        <fullName evidence="1">DUF1490 domain-containing protein</fullName>
    </submittedName>
</protein>
<dbReference type="RefSeq" id="WP_172301389.1">
    <property type="nucleotide sequence ID" value="NZ_CP053716.1"/>
</dbReference>
<dbReference type="AlphaFoldDB" id="A0A6M8J3Q1"/>
<organism evidence="1 2">
    <name type="scientific">Berryella wangjianweii</name>
    <dbReference type="NCBI Taxonomy" id="2734634"/>
    <lineage>
        <taxon>Bacteria</taxon>
        <taxon>Bacillati</taxon>
        <taxon>Actinomycetota</taxon>
        <taxon>Coriobacteriia</taxon>
        <taxon>Eggerthellales</taxon>
        <taxon>Eggerthellaceae</taxon>
        <taxon>Berryella</taxon>
    </lineage>
</organism>
<gene>
    <name evidence="1" type="ORF">HLV38_06365</name>
</gene>
<accession>A0A6M8J3Q1</accession>
<sequence>MKSWVQKSLLVGGGFLAGTVGVRLATSKQAKDAYVRTLAQGMKVRSSYESMVEQAKAEYDEIVAKATYINVEEAEKAAEADKEEK</sequence>
<evidence type="ECO:0000313" key="2">
    <source>
        <dbReference type="Proteomes" id="UP000503297"/>
    </source>
</evidence>
<name>A0A6M8J3Q1_9ACTN</name>
<dbReference type="Proteomes" id="UP000503297">
    <property type="component" value="Chromosome"/>
</dbReference>